<dbReference type="Pfam" id="PF03861">
    <property type="entry name" value="ANTAR"/>
    <property type="match status" value="1"/>
</dbReference>
<dbReference type="EMBL" id="JAHOPC010000002">
    <property type="protein sequence ID" value="MBU8865722.1"/>
    <property type="molecule type" value="Genomic_DNA"/>
</dbReference>
<evidence type="ECO:0000313" key="3">
    <source>
        <dbReference type="Proteomes" id="UP000824166"/>
    </source>
</evidence>
<sequence>MLDVDTEEQNENFQRLHQLIAGTDDVKSFLDGMTRCAAATLSRATQIRIESAVTLWRRKRAVTLAGSSDEAILWDGIEQGLGDGPALETLQTGQPVVVADTSADNPWPKYTNTIAEAGARSVLAAPLELGHDASAALNFFAPEAGAFTKEVVNEAMVFADTAGQALRLALRIATADLLTEDLKAAMARRTVIDLSTGIIMAENNCTQEEAFAFLHQASQNRNQKLHDVAGSIIAERNGTTTAPVNHFEE</sequence>
<dbReference type="InterPro" id="IPR005561">
    <property type="entry name" value="ANTAR"/>
</dbReference>
<dbReference type="InterPro" id="IPR003018">
    <property type="entry name" value="GAF"/>
</dbReference>
<dbReference type="Pfam" id="PF13185">
    <property type="entry name" value="GAF_2"/>
    <property type="match status" value="1"/>
</dbReference>
<organism evidence="2 3">
    <name type="scientific">Paenarthrobacter aromaticivorans</name>
    <dbReference type="NCBI Taxonomy" id="2849150"/>
    <lineage>
        <taxon>Bacteria</taxon>
        <taxon>Bacillati</taxon>
        <taxon>Actinomycetota</taxon>
        <taxon>Actinomycetes</taxon>
        <taxon>Micrococcales</taxon>
        <taxon>Micrococcaceae</taxon>
        <taxon>Paenarthrobacter</taxon>
    </lineage>
</organism>
<dbReference type="SMART" id="SM00065">
    <property type="entry name" value="GAF"/>
    <property type="match status" value="1"/>
</dbReference>
<name>A0ABS6I1V7_9MICC</name>
<protein>
    <submittedName>
        <fullName evidence="2">GAF and ANTAR domain-containing protein</fullName>
    </submittedName>
</protein>
<dbReference type="InterPro" id="IPR012074">
    <property type="entry name" value="GAF_ANTAR"/>
</dbReference>
<feature type="domain" description="ANTAR" evidence="1">
    <location>
        <begin position="172"/>
        <end position="233"/>
    </location>
</feature>
<evidence type="ECO:0000313" key="2">
    <source>
        <dbReference type="EMBL" id="MBU8865722.1"/>
    </source>
</evidence>
<gene>
    <name evidence="2" type="ORF">KSW38_05385</name>
</gene>
<comment type="caution">
    <text evidence="2">The sequence shown here is derived from an EMBL/GenBank/DDBJ whole genome shotgun (WGS) entry which is preliminary data.</text>
</comment>
<accession>A0ABS6I1V7</accession>
<dbReference type="PIRSF" id="PIRSF036625">
    <property type="entry name" value="GAF_ANTAR"/>
    <property type="match status" value="1"/>
</dbReference>
<keyword evidence="3" id="KW-1185">Reference proteome</keyword>
<dbReference type="PROSITE" id="PS50921">
    <property type="entry name" value="ANTAR"/>
    <property type="match status" value="1"/>
</dbReference>
<reference evidence="2 3" key="1">
    <citation type="submission" date="2021-06" db="EMBL/GenBank/DDBJ databases">
        <authorList>
            <person name="Jeong J.W."/>
        </authorList>
    </citation>
    <scope>NUCLEOTIDE SEQUENCE [LARGE SCALE GENOMIC DNA]</scope>
    <source>
        <strain evidence="2 3">MMS21-TAE1-1</strain>
    </source>
</reference>
<evidence type="ECO:0000259" key="1">
    <source>
        <dbReference type="PROSITE" id="PS50921"/>
    </source>
</evidence>
<dbReference type="SMART" id="SM01012">
    <property type="entry name" value="ANTAR"/>
    <property type="match status" value="1"/>
</dbReference>
<dbReference type="Proteomes" id="UP000824166">
    <property type="component" value="Unassembled WGS sequence"/>
</dbReference>
<proteinExistence type="predicted"/>